<evidence type="ECO:0000256" key="1">
    <source>
        <dbReference type="SAM" id="MobiDB-lite"/>
    </source>
</evidence>
<feature type="compositionally biased region" description="Basic and acidic residues" evidence="1">
    <location>
        <begin position="49"/>
        <end position="61"/>
    </location>
</feature>
<keyword evidence="3" id="KW-1185">Reference proteome</keyword>
<dbReference type="GeneID" id="63719955"/>
<sequence length="87" mass="9487">MNLGQTRRRGRERWTTVLGIARSASRRVSVPGVRRDGKGVGSDAGSNDNEGRLRREDTKRDEEEDLSSGSSGAVGVETRGRVFERGA</sequence>
<dbReference type="EMBL" id="LAYC01000003">
    <property type="protein sequence ID" value="KYK55349.1"/>
    <property type="molecule type" value="Genomic_DNA"/>
</dbReference>
<proteinExistence type="predicted"/>
<organism evidence="2 3">
    <name type="scientific">Drechmeria coniospora</name>
    <name type="common">Nematophagous fungus</name>
    <name type="synonym">Meria coniospora</name>
    <dbReference type="NCBI Taxonomy" id="98403"/>
    <lineage>
        <taxon>Eukaryota</taxon>
        <taxon>Fungi</taxon>
        <taxon>Dikarya</taxon>
        <taxon>Ascomycota</taxon>
        <taxon>Pezizomycotina</taxon>
        <taxon>Sordariomycetes</taxon>
        <taxon>Hypocreomycetidae</taxon>
        <taxon>Hypocreales</taxon>
        <taxon>Ophiocordycipitaceae</taxon>
        <taxon>Drechmeria</taxon>
    </lineage>
</organism>
<dbReference type="AlphaFoldDB" id="A0A151GE27"/>
<evidence type="ECO:0000313" key="2">
    <source>
        <dbReference type="EMBL" id="KYK55349.1"/>
    </source>
</evidence>
<dbReference type="Proteomes" id="UP000076580">
    <property type="component" value="Chromosome 03"/>
</dbReference>
<feature type="compositionally biased region" description="Basic and acidic residues" evidence="1">
    <location>
        <begin position="78"/>
        <end position="87"/>
    </location>
</feature>
<dbReference type="RefSeq" id="XP_040654701.1">
    <property type="nucleotide sequence ID" value="XM_040804597.1"/>
</dbReference>
<comment type="caution">
    <text evidence="2">The sequence shown here is derived from an EMBL/GenBank/DDBJ whole genome shotgun (WGS) entry which is preliminary data.</text>
</comment>
<accession>A0A151GE27</accession>
<gene>
    <name evidence="2" type="ORF">DCS_07312</name>
</gene>
<reference evidence="2 3" key="1">
    <citation type="journal article" date="2016" name="Sci. Rep.">
        <title>Insights into Adaptations to a Near-Obligate Nematode Endoparasitic Lifestyle from the Finished Genome of Drechmeria coniospora.</title>
        <authorList>
            <person name="Zhang L."/>
            <person name="Zhou Z."/>
            <person name="Guo Q."/>
            <person name="Fokkens L."/>
            <person name="Miskei M."/>
            <person name="Pocsi I."/>
            <person name="Zhang W."/>
            <person name="Chen M."/>
            <person name="Wang L."/>
            <person name="Sun Y."/>
            <person name="Donzelli B.G."/>
            <person name="Gibson D.M."/>
            <person name="Nelson D.R."/>
            <person name="Luo J.G."/>
            <person name="Rep M."/>
            <person name="Liu H."/>
            <person name="Yang S."/>
            <person name="Wang J."/>
            <person name="Krasnoff S.B."/>
            <person name="Xu Y."/>
            <person name="Molnar I."/>
            <person name="Lin M."/>
        </authorList>
    </citation>
    <scope>NUCLEOTIDE SEQUENCE [LARGE SCALE GENOMIC DNA]</scope>
    <source>
        <strain evidence="2 3">ARSEF 6962</strain>
    </source>
</reference>
<name>A0A151GE27_DRECN</name>
<protein>
    <submittedName>
        <fullName evidence="2">Uncharacterized protein</fullName>
    </submittedName>
</protein>
<feature type="region of interest" description="Disordered" evidence="1">
    <location>
        <begin position="25"/>
        <end position="87"/>
    </location>
</feature>
<dbReference type="InParanoid" id="A0A151GE27"/>
<evidence type="ECO:0000313" key="3">
    <source>
        <dbReference type="Proteomes" id="UP000076580"/>
    </source>
</evidence>